<name>A0A517N3G4_9BACT</name>
<evidence type="ECO:0000313" key="4">
    <source>
        <dbReference type="Proteomes" id="UP000318538"/>
    </source>
</evidence>
<dbReference type="AlphaFoldDB" id="A0A517N3G4"/>
<keyword evidence="1" id="KW-0694">RNA-binding</keyword>
<feature type="compositionally biased region" description="Pro residues" evidence="2">
    <location>
        <begin position="67"/>
        <end position="78"/>
    </location>
</feature>
<dbReference type="HAMAP" id="MF_00167">
    <property type="entry name" value="CsrA"/>
    <property type="match status" value="1"/>
</dbReference>
<feature type="region of interest" description="Disordered" evidence="2">
    <location>
        <begin position="52"/>
        <end position="78"/>
    </location>
</feature>
<dbReference type="GO" id="GO:0044781">
    <property type="term" value="P:bacterial-type flagellum organization"/>
    <property type="evidence" value="ECO:0007669"/>
    <property type="project" value="UniProtKB-KW"/>
</dbReference>
<keyword evidence="1" id="KW-1005">Bacterial flagellum biogenesis</keyword>
<protein>
    <recommendedName>
        <fullName evidence="1">Translational regulator CsrA</fullName>
    </recommendedName>
</protein>
<keyword evidence="4" id="KW-1185">Reference proteome</keyword>
<evidence type="ECO:0000256" key="1">
    <source>
        <dbReference type="HAMAP-Rule" id="MF_00167"/>
    </source>
</evidence>
<reference evidence="3 4" key="1">
    <citation type="submission" date="2019-02" db="EMBL/GenBank/DDBJ databases">
        <title>Deep-cultivation of Planctomycetes and their phenomic and genomic characterization uncovers novel biology.</title>
        <authorList>
            <person name="Wiegand S."/>
            <person name="Jogler M."/>
            <person name="Boedeker C."/>
            <person name="Pinto D."/>
            <person name="Vollmers J."/>
            <person name="Rivas-Marin E."/>
            <person name="Kohn T."/>
            <person name="Peeters S.H."/>
            <person name="Heuer A."/>
            <person name="Rast P."/>
            <person name="Oberbeckmann S."/>
            <person name="Bunk B."/>
            <person name="Jeske O."/>
            <person name="Meyerdierks A."/>
            <person name="Storesund J.E."/>
            <person name="Kallscheuer N."/>
            <person name="Luecker S."/>
            <person name="Lage O.M."/>
            <person name="Pohl T."/>
            <person name="Merkel B.J."/>
            <person name="Hornburger P."/>
            <person name="Mueller R.-W."/>
            <person name="Bruemmer F."/>
            <person name="Labrenz M."/>
            <person name="Spormann A.M."/>
            <person name="Op den Camp H."/>
            <person name="Overmann J."/>
            <person name="Amann R."/>
            <person name="Jetten M.S.M."/>
            <person name="Mascher T."/>
            <person name="Medema M.H."/>
            <person name="Devos D.P."/>
            <person name="Kaster A.-K."/>
            <person name="Ovreas L."/>
            <person name="Rohde M."/>
            <person name="Galperin M.Y."/>
            <person name="Jogler C."/>
        </authorList>
    </citation>
    <scope>NUCLEOTIDE SEQUENCE [LARGE SCALE GENOMIC DNA]</scope>
    <source>
        <strain evidence="3 4">K22_7</strain>
    </source>
</reference>
<proteinExistence type="inferred from homology"/>
<accession>A0A517N3G4</accession>
<dbReference type="InterPro" id="IPR036107">
    <property type="entry name" value="CsrA_sf"/>
</dbReference>
<dbReference type="GO" id="GO:1902208">
    <property type="term" value="P:regulation of bacterial-type flagellum assembly"/>
    <property type="evidence" value="ECO:0007669"/>
    <property type="project" value="UniProtKB-UniRule"/>
</dbReference>
<dbReference type="Pfam" id="PF02599">
    <property type="entry name" value="CsrA"/>
    <property type="match status" value="1"/>
</dbReference>
<dbReference type="InterPro" id="IPR003751">
    <property type="entry name" value="CsrA"/>
</dbReference>
<dbReference type="KEGG" id="rlc:K227x_00420"/>
<dbReference type="GO" id="GO:0005737">
    <property type="term" value="C:cytoplasm"/>
    <property type="evidence" value="ECO:0007669"/>
    <property type="project" value="UniProtKB-SubCell"/>
</dbReference>
<dbReference type="EMBL" id="CP036525">
    <property type="protein sequence ID" value="QDT01675.1"/>
    <property type="molecule type" value="Genomic_DNA"/>
</dbReference>
<comment type="function">
    <text evidence="1">A translational regulator that binds mRNA to regulate translation initiation and/or mRNA stability. Usually binds in the 5'-UTR at or near the Shine-Dalgarno sequence preventing ribosome-binding, thus repressing translation. Its main target seems to be the major flagellin gene, while its function is anatagonized by FliW.</text>
</comment>
<gene>
    <name evidence="1" type="primary">csrA</name>
    <name evidence="3" type="ORF">K227x_00420</name>
</gene>
<dbReference type="SUPFAM" id="SSF117130">
    <property type="entry name" value="CsrA-like"/>
    <property type="match status" value="1"/>
</dbReference>
<dbReference type="RefSeq" id="WP_145167409.1">
    <property type="nucleotide sequence ID" value="NZ_CP036525.1"/>
</dbReference>
<dbReference type="GO" id="GO:0048027">
    <property type="term" value="F:mRNA 5'-UTR binding"/>
    <property type="evidence" value="ECO:0007669"/>
    <property type="project" value="UniProtKB-UniRule"/>
</dbReference>
<keyword evidence="1" id="KW-0678">Repressor</keyword>
<keyword evidence="1" id="KW-0963">Cytoplasm</keyword>
<evidence type="ECO:0000313" key="3">
    <source>
        <dbReference type="EMBL" id="QDT01675.1"/>
    </source>
</evidence>
<dbReference type="GO" id="GO:0006402">
    <property type="term" value="P:mRNA catabolic process"/>
    <property type="evidence" value="ECO:0007669"/>
    <property type="project" value="InterPro"/>
</dbReference>
<dbReference type="Proteomes" id="UP000318538">
    <property type="component" value="Chromosome"/>
</dbReference>
<dbReference type="Gene3D" id="2.60.40.4380">
    <property type="entry name" value="Translational regulator CsrA"/>
    <property type="match status" value="1"/>
</dbReference>
<comment type="similarity">
    <text evidence="1">Belongs to the CsrA/RsmA family.</text>
</comment>
<evidence type="ECO:0000256" key="2">
    <source>
        <dbReference type="SAM" id="MobiDB-lite"/>
    </source>
</evidence>
<keyword evidence="1" id="KW-0810">Translation regulation</keyword>
<dbReference type="GO" id="GO:0006109">
    <property type="term" value="P:regulation of carbohydrate metabolic process"/>
    <property type="evidence" value="ECO:0007669"/>
    <property type="project" value="InterPro"/>
</dbReference>
<dbReference type="GO" id="GO:0045947">
    <property type="term" value="P:negative regulation of translational initiation"/>
    <property type="evidence" value="ECO:0007669"/>
    <property type="project" value="UniProtKB-UniRule"/>
</dbReference>
<comment type="subcellular location">
    <subcellularLocation>
        <location evidence="1">Cytoplasm</location>
    </subcellularLocation>
</comment>
<dbReference type="OrthoDB" id="289081at2"/>
<sequence length="140" mass="14655">MLVVSRRTGETIEFPSVGVVVRVVGLGKSRIQLGVEAPREIAIMRGELVKNSSAASNPANDYSRPSANPPPATAPEPMSPIEASILALAEMSDPANRGTARTIAKDAIEQLNQVESFRSVALPAASVRQSPSSYAIASSV</sequence>
<comment type="subunit">
    <text evidence="1">Homodimer; the beta-strands of each monomer intercalate to form a hydrophobic core, while the alpha-helices form wings that extend away from the core.</text>
</comment>
<organism evidence="3 4">
    <name type="scientific">Rubripirellula lacrimiformis</name>
    <dbReference type="NCBI Taxonomy" id="1930273"/>
    <lineage>
        <taxon>Bacteria</taxon>
        <taxon>Pseudomonadati</taxon>
        <taxon>Planctomycetota</taxon>
        <taxon>Planctomycetia</taxon>
        <taxon>Pirellulales</taxon>
        <taxon>Pirellulaceae</taxon>
        <taxon>Rubripirellula</taxon>
    </lineage>
</organism>